<name>A0A0H4I9K8_9GAMM</name>
<dbReference type="STRING" id="330734.ABA45_04265"/>
<dbReference type="PANTHER" id="PTHR33525">
    <property type="match status" value="1"/>
</dbReference>
<dbReference type="InterPro" id="IPR052340">
    <property type="entry name" value="RNase_Y/CdgJ"/>
</dbReference>
<dbReference type="AlphaFoldDB" id="A0A0H4I9K8"/>
<dbReference type="Pfam" id="PF08668">
    <property type="entry name" value="HDOD"/>
    <property type="match status" value="1"/>
</dbReference>
<protein>
    <submittedName>
        <fullName evidence="2">Diguanylate phosphodiesterase</fullName>
    </submittedName>
</protein>
<dbReference type="PANTHER" id="PTHR33525:SF4">
    <property type="entry name" value="CYCLIC DI-GMP PHOSPHODIESTERASE CDGJ"/>
    <property type="match status" value="1"/>
</dbReference>
<dbReference type="SMART" id="SM00052">
    <property type="entry name" value="EAL"/>
    <property type="match status" value="1"/>
</dbReference>
<dbReference type="PROSITE" id="PS51833">
    <property type="entry name" value="HDOD"/>
    <property type="match status" value="1"/>
</dbReference>
<dbReference type="PIRSF" id="PIRSF003180">
    <property type="entry name" value="DiGMPpdiest_YuxH"/>
    <property type="match status" value="1"/>
</dbReference>
<dbReference type="KEGG" id="mpq:ABA45_04265"/>
<dbReference type="InterPro" id="IPR035919">
    <property type="entry name" value="EAL_sf"/>
</dbReference>
<proteinExistence type="predicted"/>
<dbReference type="PATRIC" id="fig|330734.3.peg.911"/>
<dbReference type="EMBL" id="CP011494">
    <property type="protein sequence ID" value="AKO51732.1"/>
    <property type="molecule type" value="Genomic_DNA"/>
</dbReference>
<evidence type="ECO:0000313" key="3">
    <source>
        <dbReference type="Proteomes" id="UP000036406"/>
    </source>
</evidence>
<sequence length="408" mass="45540">MTNPQKPNTGSYCIALQPICDANMVHVADELLYRATAGASFAVIEDGLIATARACNAAFYETGVESLCGRRKLFFNAPREWLLNPALLPPSPEQVVIEVLECVEGDEEILAALKHIKSQGYTVALDDFVLTDATRPLLDLADIVKLDVLEQPPTRKQVEHYLTRGITLLAEKVETKKEFDQARAMGFTLFQGYFYAHPETRQSTAFKRGRNQSAQLRLLGELQKPEANYNELERLLVQEPQLAVQMLRTVNSASYNLPHEIISMRQAIVLLGLNRLRSLVTMLVLANDDPCNMLLLPQTLTRAAMCSRLAARDCEENKEPAFMMGLLSMVDVLLGQKLELLCDQLPLAPNIKRALLAHEGPLGKTLHLVKAFEKGRLKNASDKAITTLNHFFLESRSWANKVLDGMDN</sequence>
<dbReference type="InterPro" id="IPR014408">
    <property type="entry name" value="dGMP_Pdiesterase_EAL/HD-GYP"/>
</dbReference>
<gene>
    <name evidence="2" type="ORF">ABA45_04265</name>
</gene>
<dbReference type="InterPro" id="IPR013976">
    <property type="entry name" value="HDOD"/>
</dbReference>
<organism evidence="2 3">
    <name type="scientific">Marinobacter psychrophilus</name>
    <dbReference type="NCBI Taxonomy" id="330734"/>
    <lineage>
        <taxon>Bacteria</taxon>
        <taxon>Pseudomonadati</taxon>
        <taxon>Pseudomonadota</taxon>
        <taxon>Gammaproteobacteria</taxon>
        <taxon>Pseudomonadales</taxon>
        <taxon>Marinobacteraceae</taxon>
        <taxon>Marinobacter</taxon>
    </lineage>
</organism>
<dbReference type="InterPro" id="IPR001633">
    <property type="entry name" value="EAL_dom"/>
</dbReference>
<dbReference type="Gene3D" id="3.20.20.450">
    <property type="entry name" value="EAL domain"/>
    <property type="match status" value="1"/>
</dbReference>
<evidence type="ECO:0000259" key="1">
    <source>
        <dbReference type="PROSITE" id="PS51833"/>
    </source>
</evidence>
<reference evidence="2 3" key="1">
    <citation type="submission" date="2015-05" db="EMBL/GenBank/DDBJ databases">
        <title>Complete genome of Marinobacter psychrophilus strain 20041T isolated from sea-ice of the Canadian Basin.</title>
        <authorList>
            <person name="Song L."/>
            <person name="Ren L."/>
            <person name="Yu Y."/>
            <person name="Wang X."/>
        </authorList>
    </citation>
    <scope>NUCLEOTIDE SEQUENCE [LARGE SCALE GENOMIC DNA]</scope>
    <source>
        <strain evidence="2 3">20041</strain>
    </source>
</reference>
<feature type="domain" description="HDOD" evidence="1">
    <location>
        <begin position="208"/>
        <end position="393"/>
    </location>
</feature>
<dbReference type="Proteomes" id="UP000036406">
    <property type="component" value="Chromosome"/>
</dbReference>
<dbReference type="SUPFAM" id="SSF141868">
    <property type="entry name" value="EAL domain-like"/>
    <property type="match status" value="1"/>
</dbReference>
<keyword evidence="3" id="KW-1185">Reference proteome</keyword>
<dbReference type="SUPFAM" id="SSF109604">
    <property type="entry name" value="HD-domain/PDEase-like"/>
    <property type="match status" value="1"/>
</dbReference>
<dbReference type="Gene3D" id="1.10.3210.10">
    <property type="entry name" value="Hypothetical protein af1432"/>
    <property type="match status" value="1"/>
</dbReference>
<evidence type="ECO:0000313" key="2">
    <source>
        <dbReference type="EMBL" id="AKO51732.1"/>
    </source>
</evidence>
<accession>A0A0H4I9K8</accession>
<dbReference type="RefSeq" id="WP_048384453.1">
    <property type="nucleotide sequence ID" value="NZ_CP011494.1"/>
</dbReference>